<feature type="coiled-coil region" evidence="1">
    <location>
        <begin position="102"/>
        <end position="129"/>
    </location>
</feature>
<sequence length="139" mass="16481">MDLMNCPNCRALFVKSKFRDVCDACYNEEEEKFDEVYQFIRKRSNRTATMAQVVEATDVDESLILKFIKTGRLRISQFPNLGYPCEQCGTLIRDGRICEACTKKLRTDLENLEKEEQRKREMTEQEKKVTYFVKENLRE</sequence>
<dbReference type="NCBIfam" id="TIGR03826">
    <property type="entry name" value="YvyF"/>
    <property type="match status" value="1"/>
</dbReference>
<evidence type="ECO:0000256" key="1">
    <source>
        <dbReference type="SAM" id="Coils"/>
    </source>
</evidence>
<organism evidence="2 3">
    <name type="scientific">Peribacillus asahii</name>
    <dbReference type="NCBI Taxonomy" id="228899"/>
    <lineage>
        <taxon>Bacteria</taxon>
        <taxon>Bacillati</taxon>
        <taxon>Bacillota</taxon>
        <taxon>Bacilli</taxon>
        <taxon>Bacillales</taxon>
        <taxon>Bacillaceae</taxon>
        <taxon>Peribacillus</taxon>
    </lineage>
</organism>
<keyword evidence="1" id="KW-0175">Coiled coil</keyword>
<dbReference type="AlphaFoldDB" id="A0A398B5F1"/>
<evidence type="ECO:0008006" key="4">
    <source>
        <dbReference type="Google" id="ProtNLM"/>
    </source>
</evidence>
<reference evidence="2 3" key="1">
    <citation type="submission" date="2018-08" db="EMBL/GenBank/DDBJ databases">
        <title>Bacillus jemisoniae sp. nov., Bacillus chryseoplanitiae sp. nov., Bacillus resnikiae sp. nov., and Bacillus frankliniae sp. nov., isolated from Viking spacecraft and associated surfaces.</title>
        <authorList>
            <person name="Seuylemezian A."/>
            <person name="Vaishampayan P."/>
        </authorList>
    </citation>
    <scope>NUCLEOTIDE SEQUENCE [LARGE SCALE GENOMIC DNA]</scope>
    <source>
        <strain evidence="2 3">MA001</strain>
    </source>
</reference>
<dbReference type="EMBL" id="QWVS01000023">
    <property type="protein sequence ID" value="RID84781.1"/>
    <property type="molecule type" value="Genomic_DNA"/>
</dbReference>
<accession>A0A398B5F1</accession>
<gene>
    <name evidence="2" type="ORF">D1953_13030</name>
</gene>
<dbReference type="Proteomes" id="UP000266016">
    <property type="component" value="Unassembled WGS sequence"/>
</dbReference>
<evidence type="ECO:0000313" key="2">
    <source>
        <dbReference type="EMBL" id="RID84781.1"/>
    </source>
</evidence>
<proteinExistence type="predicted"/>
<protein>
    <recommendedName>
        <fullName evidence="4">Flagellar protein</fullName>
    </recommendedName>
</protein>
<name>A0A398B5F1_9BACI</name>
<comment type="caution">
    <text evidence="2">The sequence shown here is derived from an EMBL/GenBank/DDBJ whole genome shotgun (WGS) entry which is preliminary data.</text>
</comment>
<dbReference type="InterPro" id="IPR022258">
    <property type="entry name" value="Flagellar_operon_YvyF"/>
</dbReference>
<keyword evidence="3" id="KW-1185">Reference proteome</keyword>
<evidence type="ECO:0000313" key="3">
    <source>
        <dbReference type="Proteomes" id="UP000266016"/>
    </source>
</evidence>